<feature type="transmembrane region" description="Helical" evidence="7">
    <location>
        <begin position="236"/>
        <end position="258"/>
    </location>
</feature>
<evidence type="ECO:0000256" key="7">
    <source>
        <dbReference type="RuleBase" id="RU363032"/>
    </source>
</evidence>
<evidence type="ECO:0000256" key="2">
    <source>
        <dbReference type="ARBA" id="ARBA00022448"/>
    </source>
</evidence>
<dbReference type="InterPro" id="IPR051393">
    <property type="entry name" value="ABC_transporter_permease"/>
</dbReference>
<evidence type="ECO:0000256" key="1">
    <source>
        <dbReference type="ARBA" id="ARBA00004651"/>
    </source>
</evidence>
<feature type="transmembrane region" description="Helical" evidence="7">
    <location>
        <begin position="138"/>
        <end position="160"/>
    </location>
</feature>
<dbReference type="SUPFAM" id="SSF161098">
    <property type="entry name" value="MetI-like"/>
    <property type="match status" value="1"/>
</dbReference>
<keyword evidence="6 7" id="KW-0472">Membrane</keyword>
<gene>
    <name evidence="9" type="ORF">HFZ78_23600</name>
</gene>
<keyword evidence="5 7" id="KW-1133">Transmembrane helix</keyword>
<dbReference type="PANTHER" id="PTHR30193:SF37">
    <property type="entry name" value="INNER MEMBRANE ABC TRANSPORTER PERMEASE PROTEIN YCJO"/>
    <property type="match status" value="1"/>
</dbReference>
<reference evidence="9 10" key="2">
    <citation type="submission" date="2020-04" db="EMBL/GenBank/DDBJ databases">
        <authorList>
            <person name="Fomenkov A."/>
            <person name="Anton B.P."/>
            <person name="Roberts R.J."/>
        </authorList>
    </citation>
    <scope>NUCLEOTIDE SEQUENCE [LARGE SCALE GENOMIC DNA]</scope>
    <source>
        <strain evidence="9 10">S2</strain>
    </source>
</reference>
<proteinExistence type="inferred from homology"/>
<feature type="transmembrane region" description="Helical" evidence="7">
    <location>
        <begin position="197"/>
        <end position="216"/>
    </location>
</feature>
<feature type="transmembrane region" description="Helical" evidence="7">
    <location>
        <begin position="294"/>
        <end position="317"/>
    </location>
</feature>
<keyword evidence="4 7" id="KW-0812">Transmembrane</keyword>
<name>A0A6H1P721_PRIMG</name>
<organism evidence="9 10">
    <name type="scientific">Priestia megaterium</name>
    <name type="common">Bacillus megaterium</name>
    <dbReference type="NCBI Taxonomy" id="1404"/>
    <lineage>
        <taxon>Bacteria</taxon>
        <taxon>Bacillati</taxon>
        <taxon>Bacillota</taxon>
        <taxon>Bacilli</taxon>
        <taxon>Bacillales</taxon>
        <taxon>Bacillaceae</taxon>
        <taxon>Priestia</taxon>
    </lineage>
</organism>
<dbReference type="GO" id="GO:0005886">
    <property type="term" value="C:plasma membrane"/>
    <property type="evidence" value="ECO:0007669"/>
    <property type="project" value="UniProtKB-SubCell"/>
</dbReference>
<dbReference type="InterPro" id="IPR035906">
    <property type="entry name" value="MetI-like_sf"/>
</dbReference>
<evidence type="ECO:0000313" key="10">
    <source>
        <dbReference type="Proteomes" id="UP000501868"/>
    </source>
</evidence>
<evidence type="ECO:0000313" key="9">
    <source>
        <dbReference type="EMBL" id="QIZ09318.1"/>
    </source>
</evidence>
<dbReference type="Proteomes" id="UP000501868">
    <property type="component" value="Chromosome"/>
</dbReference>
<reference evidence="9 10" key="1">
    <citation type="submission" date="2020-04" db="EMBL/GenBank/DDBJ databases">
        <title>Genome-Wide Identification of 5-Methylcytosine Sites in Bacterial Genomes By High-Throughput Sequencing of MspJI Restriction Fragments.</title>
        <authorList>
            <person name="Wu V."/>
        </authorList>
    </citation>
    <scope>NUCLEOTIDE SEQUENCE [LARGE SCALE GENOMIC DNA]</scope>
    <source>
        <strain evidence="9 10">S2</strain>
    </source>
</reference>
<dbReference type="AlphaFoldDB" id="A0A6H1P721"/>
<feature type="domain" description="ABC transmembrane type-1" evidence="8">
    <location>
        <begin position="101"/>
        <end position="314"/>
    </location>
</feature>
<accession>A0A6H1P721</accession>
<dbReference type="InterPro" id="IPR000515">
    <property type="entry name" value="MetI-like"/>
</dbReference>
<feature type="transmembrane region" description="Helical" evidence="7">
    <location>
        <begin position="41"/>
        <end position="63"/>
    </location>
</feature>
<dbReference type="Gene3D" id="1.10.3720.10">
    <property type="entry name" value="MetI-like"/>
    <property type="match status" value="1"/>
</dbReference>
<evidence type="ECO:0000256" key="6">
    <source>
        <dbReference type="ARBA" id="ARBA00023136"/>
    </source>
</evidence>
<dbReference type="PANTHER" id="PTHR30193">
    <property type="entry name" value="ABC TRANSPORTER PERMEASE PROTEIN"/>
    <property type="match status" value="1"/>
</dbReference>
<dbReference type="CDD" id="cd06261">
    <property type="entry name" value="TM_PBP2"/>
    <property type="match status" value="1"/>
</dbReference>
<dbReference type="EMBL" id="CP051128">
    <property type="protein sequence ID" value="QIZ09318.1"/>
    <property type="molecule type" value="Genomic_DNA"/>
</dbReference>
<protein>
    <submittedName>
        <fullName evidence="9">Sugar ABC transporter permease</fullName>
    </submittedName>
</protein>
<dbReference type="Pfam" id="PF00528">
    <property type="entry name" value="BPD_transp_1"/>
    <property type="match status" value="1"/>
</dbReference>
<feature type="transmembrane region" description="Helical" evidence="7">
    <location>
        <begin position="105"/>
        <end position="126"/>
    </location>
</feature>
<evidence type="ECO:0000256" key="5">
    <source>
        <dbReference type="ARBA" id="ARBA00022989"/>
    </source>
</evidence>
<dbReference type="PROSITE" id="PS50928">
    <property type="entry name" value="ABC_TM1"/>
    <property type="match status" value="1"/>
</dbReference>
<keyword evidence="3" id="KW-1003">Cell membrane</keyword>
<dbReference type="GO" id="GO:0055085">
    <property type="term" value="P:transmembrane transport"/>
    <property type="evidence" value="ECO:0007669"/>
    <property type="project" value="InterPro"/>
</dbReference>
<evidence type="ECO:0000259" key="8">
    <source>
        <dbReference type="PROSITE" id="PS50928"/>
    </source>
</evidence>
<evidence type="ECO:0000256" key="4">
    <source>
        <dbReference type="ARBA" id="ARBA00022692"/>
    </source>
</evidence>
<comment type="subcellular location">
    <subcellularLocation>
        <location evidence="1 7">Cell membrane</location>
        <topology evidence="1 7">Multi-pass membrane protein</topology>
    </subcellularLocation>
</comment>
<sequence>MNDTRISEQIGKKELEKKMERVWGLSKIKTTIEHDRFQSKFFILVVLIPTAVWFFTFMFYPIFLTFKNSFTDANLAYSEESFIGLENYKRLLSDPTFHIALKNTIFAVLYIVPTTLVLSLAVALLLNSFNKKIRETFTLFYFLPVVTSMVALSIVWSWLYNPSYGLFNYLLNLVGLPTQGFLTSPKQALPSISAIQIWKDVGFYAVIFLAALRNIPKTYYEAATVDGANKFHIFRYITLPLLKPILIFVGIVSTIGAFKIFDPIKVITDGGPGNSTMVLVLYIIRQGITNSEIGYASAIAVVMFVIVLLVTLIQWFLSRTDKNEGIH</sequence>
<comment type="similarity">
    <text evidence="7">Belongs to the binding-protein-dependent transport system permease family.</text>
</comment>
<keyword evidence="2 7" id="KW-0813">Transport</keyword>
<evidence type="ECO:0000256" key="3">
    <source>
        <dbReference type="ARBA" id="ARBA00022475"/>
    </source>
</evidence>